<dbReference type="Proteomes" id="UP000013964">
    <property type="component" value="Chromosome"/>
</dbReference>
<evidence type="ECO:0000313" key="1">
    <source>
        <dbReference type="EMBL" id="AGM24718.1"/>
    </source>
</evidence>
<dbReference type="HOGENOM" id="CLU_1651072_0_0_14"/>
<dbReference type="STRING" id="1276227.SCHRY_v1c01330"/>
<dbReference type="KEGG" id="scr:SCHRY_v1c01330"/>
<dbReference type="AlphaFoldDB" id="R4U2N2"/>
<protein>
    <submittedName>
        <fullName evidence="1">Uncharacterized protein</fullName>
    </submittedName>
</protein>
<organism evidence="1 2">
    <name type="scientific">Spiroplasma chrysopicola DF-1</name>
    <dbReference type="NCBI Taxonomy" id="1276227"/>
    <lineage>
        <taxon>Bacteria</taxon>
        <taxon>Bacillati</taxon>
        <taxon>Mycoplasmatota</taxon>
        <taxon>Mollicutes</taxon>
        <taxon>Entomoplasmatales</taxon>
        <taxon>Spiroplasmataceae</taxon>
        <taxon>Spiroplasma</taxon>
    </lineage>
</organism>
<keyword evidence="2" id="KW-1185">Reference proteome</keyword>
<evidence type="ECO:0000313" key="2">
    <source>
        <dbReference type="Proteomes" id="UP000013964"/>
    </source>
</evidence>
<dbReference type="PATRIC" id="fig|1276227.3.peg.133"/>
<proteinExistence type="predicted"/>
<name>R4U2N2_9MOLU</name>
<reference evidence="1 2" key="1">
    <citation type="journal article" date="2013" name="Genome Biol. Evol.">
        <title>Complete genomes of two dipteran-associated spiroplasmas provided insights into the origin, dynamics, and impacts of viral invasion in spiroplasma.</title>
        <authorList>
            <person name="Ku C."/>
            <person name="Lo W.S."/>
            <person name="Chen L.L."/>
            <person name="Kuo C.H."/>
        </authorList>
    </citation>
    <scope>NUCLEOTIDE SEQUENCE [LARGE SCALE GENOMIC DNA]</scope>
    <source>
        <strain evidence="1 2">DF-1</strain>
    </source>
</reference>
<accession>R4U2N2</accession>
<gene>
    <name evidence="1" type="ORF">SCHRY_v1c01330</name>
</gene>
<dbReference type="EMBL" id="CP005077">
    <property type="protein sequence ID" value="AGM24718.1"/>
    <property type="molecule type" value="Genomic_DNA"/>
</dbReference>
<sequence>MNETKLIFLNTIKVQKEGYIMKKLLVYLSTGLLLTTTVSSIVVNKATEVNQNKIVKQHQYEINQFAQEFSAKSFYQTEQPITKTNNNLKDGKNDFEYYFVYSNLFLNHTTLNYVQNTLGAGVGAVGAILSELGIPFAGIIAAILIAQWYIWDIPSYDQGNGVGIQLIQPIPTIIVDVWAQ</sequence>